<comment type="caution">
    <text evidence="1">The sequence shown here is derived from an EMBL/GenBank/DDBJ whole genome shotgun (WGS) entry which is preliminary data.</text>
</comment>
<organism evidence="1 2">
    <name type="scientific">Luteolibacter arcticus</name>
    <dbReference type="NCBI Taxonomy" id="1581411"/>
    <lineage>
        <taxon>Bacteria</taxon>
        <taxon>Pseudomonadati</taxon>
        <taxon>Verrucomicrobiota</taxon>
        <taxon>Verrucomicrobiia</taxon>
        <taxon>Verrucomicrobiales</taxon>
        <taxon>Verrucomicrobiaceae</taxon>
        <taxon>Luteolibacter</taxon>
    </lineage>
</organism>
<sequence length="219" mass="24754">MNMSAFRYLSLITFFVCGVCQADQNRHEVGRVELLVYDEVAEDFLSLDDAKKLNSQKNHVILEIIRSDEDSWAASVSNVWSLNDQNIEVLTITKGSAARRAPCLISGIPKNVAYASFFKFGREGLLDWVIVYEVAVKEQIECLWLTDGFWLCVLFDEGGEVVGEGKLFCHSEKSDKLLYDVMPSCSLQLVNDAKKLKDINVSLRKKASDSNNDDPFRKK</sequence>
<accession>A0ABT3GPF4</accession>
<dbReference type="Proteomes" id="UP001320876">
    <property type="component" value="Unassembled WGS sequence"/>
</dbReference>
<evidence type="ECO:0000313" key="1">
    <source>
        <dbReference type="EMBL" id="MCW1925355.1"/>
    </source>
</evidence>
<dbReference type="RefSeq" id="WP_264489463.1">
    <property type="nucleotide sequence ID" value="NZ_JAPDDT010000014.1"/>
</dbReference>
<keyword evidence="2" id="KW-1185">Reference proteome</keyword>
<proteinExistence type="predicted"/>
<dbReference type="EMBL" id="JAPDDT010000014">
    <property type="protein sequence ID" value="MCW1925355.1"/>
    <property type="molecule type" value="Genomic_DNA"/>
</dbReference>
<reference evidence="1 2" key="1">
    <citation type="submission" date="2022-10" db="EMBL/GenBank/DDBJ databases">
        <title>Luteolibacter arcticus strain CCTCC AB 2014275, whole genome shotgun sequencing project.</title>
        <authorList>
            <person name="Zhao G."/>
            <person name="Shen L."/>
        </authorList>
    </citation>
    <scope>NUCLEOTIDE SEQUENCE [LARGE SCALE GENOMIC DNA]</scope>
    <source>
        <strain evidence="1 2">CCTCC AB 2014275</strain>
    </source>
</reference>
<evidence type="ECO:0000313" key="2">
    <source>
        <dbReference type="Proteomes" id="UP001320876"/>
    </source>
</evidence>
<name>A0ABT3GPF4_9BACT</name>
<gene>
    <name evidence="1" type="ORF">OKA05_22535</name>
</gene>
<protein>
    <submittedName>
        <fullName evidence="1">Uncharacterized protein</fullName>
    </submittedName>
</protein>